<dbReference type="EMBL" id="LNQE01001304">
    <property type="protein sequence ID" value="KUG19299.1"/>
    <property type="molecule type" value="Genomic_DNA"/>
</dbReference>
<proteinExistence type="predicted"/>
<dbReference type="AlphaFoldDB" id="A0A0W8FG61"/>
<sequence>MSTERATRDRKLPIIEAGTREAALCTICNVGSALAHLREVRRHVRGDHKRRLDEVAVILRVIALEAQETYAISDEEAIAFMRAREQALPDTTRSL</sequence>
<protein>
    <submittedName>
        <fullName evidence="1">Uncharacterized protein</fullName>
    </submittedName>
</protein>
<name>A0A0W8FG61_9ZZZZ</name>
<accession>A0A0W8FG61</accession>
<evidence type="ECO:0000313" key="1">
    <source>
        <dbReference type="EMBL" id="KUG19299.1"/>
    </source>
</evidence>
<reference evidence="1" key="1">
    <citation type="journal article" date="2015" name="Proc. Natl. Acad. Sci. U.S.A.">
        <title>Networks of energetic and metabolic interactions define dynamics in microbial communities.</title>
        <authorList>
            <person name="Embree M."/>
            <person name="Liu J.K."/>
            <person name="Al-Bassam M.M."/>
            <person name="Zengler K."/>
        </authorList>
    </citation>
    <scope>NUCLEOTIDE SEQUENCE</scope>
</reference>
<gene>
    <name evidence="1" type="ORF">ASZ90_010984</name>
</gene>
<organism evidence="1">
    <name type="scientific">hydrocarbon metagenome</name>
    <dbReference type="NCBI Taxonomy" id="938273"/>
    <lineage>
        <taxon>unclassified sequences</taxon>
        <taxon>metagenomes</taxon>
        <taxon>ecological metagenomes</taxon>
    </lineage>
</organism>
<comment type="caution">
    <text evidence="1">The sequence shown here is derived from an EMBL/GenBank/DDBJ whole genome shotgun (WGS) entry which is preliminary data.</text>
</comment>